<name>A0ABV1YNT8_9HYPH</name>
<proteinExistence type="predicted"/>
<evidence type="ECO:0000313" key="1">
    <source>
        <dbReference type="EMBL" id="MER8936792.1"/>
    </source>
</evidence>
<dbReference type="Proteomes" id="UP001464387">
    <property type="component" value="Unassembled WGS sequence"/>
</dbReference>
<sequence>MSTRGISFLHKWITNEVPETAPPDAVFIAEFTHKLFADAKAVGIKRIEIDEDVESLYRVFVEAIAQLGGGAPE</sequence>
<dbReference type="RefSeq" id="WP_084555607.1">
    <property type="nucleotide sequence ID" value="NZ_CP100477.1"/>
</dbReference>
<reference evidence="1 2" key="1">
    <citation type="journal article" date="2024" name="Proc. Natl. Acad. Sci. U.S.A.">
        <title>The evolutionary genomics of adaptation to stress in wild rhizobium bacteria.</title>
        <authorList>
            <person name="Kehlet-Delgado H."/>
            <person name="Montoya A.P."/>
            <person name="Jensen K.T."/>
            <person name="Wendlandt C.E."/>
            <person name="Dexheimer C."/>
            <person name="Roberts M."/>
            <person name="Torres Martinez L."/>
            <person name="Friesen M.L."/>
            <person name="Griffitts J.S."/>
            <person name="Porter S.S."/>
        </authorList>
    </citation>
    <scope>NUCLEOTIDE SEQUENCE [LARGE SCALE GENOMIC DNA]</scope>
    <source>
        <strain evidence="1 2">M0729</strain>
    </source>
</reference>
<keyword evidence="2" id="KW-1185">Reference proteome</keyword>
<gene>
    <name evidence="1" type="ORF">NKI33_28045</name>
</gene>
<evidence type="ECO:0000313" key="2">
    <source>
        <dbReference type="Proteomes" id="UP001464387"/>
    </source>
</evidence>
<accession>A0ABV1YNT8</accession>
<organism evidence="1 2">
    <name type="scientific">Mesorhizobium opportunistum</name>
    <dbReference type="NCBI Taxonomy" id="593909"/>
    <lineage>
        <taxon>Bacteria</taxon>
        <taxon>Pseudomonadati</taxon>
        <taxon>Pseudomonadota</taxon>
        <taxon>Alphaproteobacteria</taxon>
        <taxon>Hyphomicrobiales</taxon>
        <taxon>Phyllobacteriaceae</taxon>
        <taxon>Mesorhizobium</taxon>
    </lineage>
</organism>
<comment type="caution">
    <text evidence="1">The sequence shown here is derived from an EMBL/GenBank/DDBJ whole genome shotgun (WGS) entry which is preliminary data.</text>
</comment>
<protein>
    <submittedName>
        <fullName evidence="1">DUF768 domain-containing protein</fullName>
    </submittedName>
</protein>
<dbReference type="EMBL" id="JAMYPJ010000056">
    <property type="protein sequence ID" value="MER8936792.1"/>
    <property type="molecule type" value="Genomic_DNA"/>
</dbReference>